<accession>A0ABX0IRX5</accession>
<keyword evidence="2" id="KW-1185">Reference proteome</keyword>
<organism evidence="1 2">
    <name type="scientific">Flavobacterium jejuense</name>
    <dbReference type="NCBI Taxonomy" id="1544455"/>
    <lineage>
        <taxon>Bacteria</taxon>
        <taxon>Pseudomonadati</taxon>
        <taxon>Bacteroidota</taxon>
        <taxon>Flavobacteriia</taxon>
        <taxon>Flavobacteriales</taxon>
        <taxon>Flavobacteriaceae</taxon>
        <taxon>Flavobacterium</taxon>
    </lineage>
</organism>
<reference evidence="1 2" key="2">
    <citation type="submission" date="2019-05" db="EMBL/GenBank/DDBJ databases">
        <authorList>
            <person name="Lianzixin W."/>
        </authorList>
    </citation>
    <scope>NUCLEOTIDE SEQUENCE [LARGE SCALE GENOMIC DNA]</scope>
    <source>
        <strain evidence="1 2">EC11</strain>
    </source>
</reference>
<evidence type="ECO:0000313" key="2">
    <source>
        <dbReference type="Proteomes" id="UP000817854"/>
    </source>
</evidence>
<reference evidence="1 2" key="3">
    <citation type="submission" date="2020-02" db="EMBL/GenBank/DDBJ databases">
        <title>Flavobacterium profundi sp. nov., isolated from a deep-sea seamount.</title>
        <authorList>
            <person name="Zhang D.-C."/>
        </authorList>
    </citation>
    <scope>NUCLEOTIDE SEQUENCE [LARGE SCALE GENOMIC DNA]</scope>
    <source>
        <strain evidence="1 2">EC11</strain>
    </source>
</reference>
<comment type="caution">
    <text evidence="1">The sequence shown here is derived from an EMBL/GenBank/DDBJ whole genome shotgun (WGS) entry which is preliminary data.</text>
</comment>
<sequence>MARPKSDVKALKVFQVNIRLTLDEQIFIESQANTYGISVVQYVRRRSLNKQLPKQAISPLNREFLVELSRIGNNINQLTKKSNQNVIDRNGLDIELNLLKEMLYQIKSKILE</sequence>
<dbReference type="InterPro" id="IPR053842">
    <property type="entry name" value="NikA-like"/>
</dbReference>
<dbReference type="EMBL" id="VEVQ02000003">
    <property type="protein sequence ID" value="NHN25243.1"/>
    <property type="molecule type" value="Genomic_DNA"/>
</dbReference>
<dbReference type="Pfam" id="PF21983">
    <property type="entry name" value="NikA-like"/>
    <property type="match status" value="1"/>
</dbReference>
<protein>
    <submittedName>
        <fullName evidence="1">Plasmid mobilization relaxosome protein MobC</fullName>
    </submittedName>
</protein>
<dbReference type="RefSeq" id="WP_140961217.1">
    <property type="nucleotide sequence ID" value="NZ_VEVQ02000003.1"/>
</dbReference>
<proteinExistence type="predicted"/>
<gene>
    <name evidence="1" type="primary">mobC</name>
    <name evidence="1" type="ORF">FIA58_006085</name>
</gene>
<evidence type="ECO:0000313" key="1">
    <source>
        <dbReference type="EMBL" id="NHN25243.1"/>
    </source>
</evidence>
<name>A0ABX0IRX5_9FLAO</name>
<reference evidence="2" key="1">
    <citation type="submission" date="2019-05" db="EMBL/GenBank/DDBJ databases">
        <title>Flavobacterium profundi sp. nov., isolated from a deep-sea seamount.</title>
        <authorList>
            <person name="Zhang D.-C."/>
        </authorList>
    </citation>
    <scope>NUCLEOTIDE SEQUENCE [LARGE SCALE GENOMIC DNA]</scope>
    <source>
        <strain evidence="2">EC11</strain>
    </source>
</reference>
<dbReference type="Proteomes" id="UP000817854">
    <property type="component" value="Unassembled WGS sequence"/>
</dbReference>